<dbReference type="EMBL" id="LDAU01000131">
    <property type="protein sequence ID" value="KRX03432.1"/>
    <property type="molecule type" value="Genomic_DNA"/>
</dbReference>
<accession>A0A0V0QMZ7</accession>
<feature type="compositionally biased region" description="Low complexity" evidence="1">
    <location>
        <begin position="118"/>
        <end position="128"/>
    </location>
</feature>
<protein>
    <submittedName>
        <fullName evidence="2">Uncharacterized protein</fullName>
    </submittedName>
</protein>
<keyword evidence="3" id="KW-1185">Reference proteome</keyword>
<reference evidence="2 3" key="1">
    <citation type="journal article" date="2015" name="Sci. Rep.">
        <title>Genome of the facultative scuticociliatosis pathogen Pseudocohnilembus persalinus provides insight into its virulence through horizontal gene transfer.</title>
        <authorList>
            <person name="Xiong J."/>
            <person name="Wang G."/>
            <person name="Cheng J."/>
            <person name="Tian M."/>
            <person name="Pan X."/>
            <person name="Warren A."/>
            <person name="Jiang C."/>
            <person name="Yuan D."/>
            <person name="Miao W."/>
        </authorList>
    </citation>
    <scope>NUCLEOTIDE SEQUENCE [LARGE SCALE GENOMIC DNA]</scope>
    <source>
        <strain evidence="2">36N120E</strain>
    </source>
</reference>
<name>A0A0V0QMZ7_PSEPJ</name>
<evidence type="ECO:0000313" key="3">
    <source>
        <dbReference type="Proteomes" id="UP000054937"/>
    </source>
</evidence>
<evidence type="ECO:0000256" key="1">
    <source>
        <dbReference type="SAM" id="MobiDB-lite"/>
    </source>
</evidence>
<dbReference type="AlphaFoldDB" id="A0A0V0QMZ7"/>
<sequence>MLNLGVNSHQHIPFSNFADDIQNIETESETSMELQDLEEKDNDQNKEQRFKNIRQLLNLNQLQDTQQILNNIKSPTRNRSQINILDQNRQKRIQFEGYNLPKNNQPYLQELRNKRRLSNLSSSSQNNRNKNRSQDQKSKKQLIQEQFQQNQRQNKQQFNFNFKGQNFQVLKNGHL</sequence>
<organism evidence="2 3">
    <name type="scientific">Pseudocohnilembus persalinus</name>
    <name type="common">Ciliate</name>
    <dbReference type="NCBI Taxonomy" id="266149"/>
    <lineage>
        <taxon>Eukaryota</taxon>
        <taxon>Sar</taxon>
        <taxon>Alveolata</taxon>
        <taxon>Ciliophora</taxon>
        <taxon>Intramacronucleata</taxon>
        <taxon>Oligohymenophorea</taxon>
        <taxon>Scuticociliatia</taxon>
        <taxon>Philasterida</taxon>
        <taxon>Pseudocohnilembidae</taxon>
        <taxon>Pseudocohnilembus</taxon>
    </lineage>
</organism>
<dbReference type="InParanoid" id="A0A0V0QMZ7"/>
<dbReference type="Proteomes" id="UP000054937">
    <property type="component" value="Unassembled WGS sequence"/>
</dbReference>
<feature type="region of interest" description="Disordered" evidence="1">
    <location>
        <begin position="117"/>
        <end position="153"/>
    </location>
</feature>
<comment type="caution">
    <text evidence="2">The sequence shown here is derived from an EMBL/GenBank/DDBJ whole genome shotgun (WGS) entry which is preliminary data.</text>
</comment>
<evidence type="ECO:0000313" key="2">
    <source>
        <dbReference type="EMBL" id="KRX03432.1"/>
    </source>
</evidence>
<proteinExistence type="predicted"/>
<feature type="compositionally biased region" description="Low complexity" evidence="1">
    <location>
        <begin position="141"/>
        <end position="153"/>
    </location>
</feature>
<gene>
    <name evidence="2" type="ORF">PPERSA_02811</name>
</gene>